<protein>
    <recommendedName>
        <fullName evidence="4">Pentapeptide repeat-containing protein</fullName>
    </recommendedName>
</protein>
<feature type="transmembrane region" description="Helical" evidence="1">
    <location>
        <begin position="661"/>
        <end position="678"/>
    </location>
</feature>
<feature type="transmembrane region" description="Helical" evidence="1">
    <location>
        <begin position="595"/>
        <end position="613"/>
    </location>
</feature>
<comment type="caution">
    <text evidence="2">The sequence shown here is derived from an EMBL/GenBank/DDBJ whole genome shotgun (WGS) entry which is preliminary data.</text>
</comment>
<keyword evidence="1" id="KW-0472">Membrane</keyword>
<evidence type="ECO:0000313" key="3">
    <source>
        <dbReference type="Proteomes" id="UP001597510"/>
    </source>
</evidence>
<dbReference type="SUPFAM" id="SSF141571">
    <property type="entry name" value="Pentapeptide repeat-like"/>
    <property type="match status" value="1"/>
</dbReference>
<evidence type="ECO:0000313" key="2">
    <source>
        <dbReference type="EMBL" id="MFD2522177.1"/>
    </source>
</evidence>
<keyword evidence="3" id="KW-1185">Reference proteome</keyword>
<dbReference type="Proteomes" id="UP001597510">
    <property type="component" value="Unassembled WGS sequence"/>
</dbReference>
<evidence type="ECO:0000256" key="1">
    <source>
        <dbReference type="SAM" id="Phobius"/>
    </source>
</evidence>
<organism evidence="2 3">
    <name type="scientific">Emticicia soli</name>
    <dbReference type="NCBI Taxonomy" id="2027878"/>
    <lineage>
        <taxon>Bacteria</taxon>
        <taxon>Pseudomonadati</taxon>
        <taxon>Bacteroidota</taxon>
        <taxon>Cytophagia</taxon>
        <taxon>Cytophagales</taxon>
        <taxon>Leadbetterellaceae</taxon>
        <taxon>Emticicia</taxon>
    </lineage>
</organism>
<keyword evidence="1" id="KW-0812">Transmembrane</keyword>
<gene>
    <name evidence="2" type="ORF">ACFSR2_14850</name>
</gene>
<feature type="transmembrane region" description="Helical" evidence="1">
    <location>
        <begin position="361"/>
        <end position="379"/>
    </location>
</feature>
<reference evidence="3" key="1">
    <citation type="journal article" date="2019" name="Int. J. Syst. Evol. Microbiol.">
        <title>The Global Catalogue of Microorganisms (GCM) 10K type strain sequencing project: providing services to taxonomists for standard genome sequencing and annotation.</title>
        <authorList>
            <consortium name="The Broad Institute Genomics Platform"/>
            <consortium name="The Broad Institute Genome Sequencing Center for Infectious Disease"/>
            <person name="Wu L."/>
            <person name="Ma J."/>
        </authorList>
    </citation>
    <scope>NUCLEOTIDE SEQUENCE [LARGE SCALE GENOMIC DNA]</scope>
    <source>
        <strain evidence="3">KCTC 52344</strain>
    </source>
</reference>
<sequence>MSNENRKHKISEEEFISALKLNEQEFNLRKKEFKEKGVERIVDTNLGEYTKSIPNFNFYNYNWPNTSFIVFNDIEVFTENDIITILNPDMNSNCNIIFINCHLPKISISNTIRNEIRFNSILVFNTKIKEIIISNFNIVEFNLHGSECDHLCIQERSTIKNLSCHNSSKIPSLRILGASAKDISFGNSEVNIFCGGGRIGQIHAFASKLGLNFDQSILRDIDLRGCEVGSIFIQELVVIKSITFWNSTLKDFLYYGENIGDLKIINSKIGKITYSVSSRSNELEINDSNIEQIIIYGTTFNKISINKSNFQEILFSNCSFINSYFYFLKCNNINFENCNFYELKVSSNINKDSFLIFSKSFFFSLNISYFSSVLGFIFFKEMKPIHLIDLSLLKKNIPNPLLENNYNDSLVEKDFLFERKDNEFKSNYSEWICTKKNTLVDELLKKYQQPTFVLCQSTLGKAEFTDCDLNSFDFQFSNSKITEIFISGGTIPSNNIQIFNIPKDTLEWHEQKVSIYNQLKKVFDSQGDVFWSSHFQSKTSKHQSRVLELRVEKESKNSNSWTDKVNQFFSSNRFDLRAFKLNQFSNLHGENWGRALAFTLFVPIPFYCLYLWSVGRLFVFSNEIDWNLIGYYFSFLDPTHKIDFLEDAKGDLNGWSRFLDFASRIVVSYGIYQLIVAFRKLGKKA</sequence>
<dbReference type="EMBL" id="JBHULC010000014">
    <property type="protein sequence ID" value="MFD2522177.1"/>
    <property type="molecule type" value="Genomic_DNA"/>
</dbReference>
<evidence type="ECO:0008006" key="4">
    <source>
        <dbReference type="Google" id="ProtNLM"/>
    </source>
</evidence>
<proteinExistence type="predicted"/>
<name>A0ABW5JAV5_9BACT</name>
<accession>A0ABW5JAV5</accession>
<dbReference type="Gene3D" id="2.160.20.80">
    <property type="entry name" value="E3 ubiquitin-protein ligase SopA"/>
    <property type="match status" value="1"/>
</dbReference>
<dbReference type="RefSeq" id="WP_340240501.1">
    <property type="nucleotide sequence ID" value="NZ_JBBEWC010000021.1"/>
</dbReference>
<keyword evidence="1" id="KW-1133">Transmembrane helix</keyword>